<keyword evidence="1" id="KW-0732">Signal</keyword>
<accession>A0A9X1RI84</accession>
<evidence type="ECO:0000256" key="1">
    <source>
        <dbReference type="SAM" id="SignalP"/>
    </source>
</evidence>
<protein>
    <submittedName>
        <fullName evidence="2">Uncharacterized protein</fullName>
    </submittedName>
</protein>
<comment type="caution">
    <text evidence="2">The sequence shown here is derived from an EMBL/GenBank/DDBJ whole genome shotgun (WGS) entry which is preliminary data.</text>
</comment>
<dbReference type="RefSeq" id="WP_237891840.1">
    <property type="nucleotide sequence ID" value="NZ_JAKLTY010000036.1"/>
</dbReference>
<name>A0A9X1RI84_9BRAD</name>
<gene>
    <name evidence="2" type="ORF">L6654_36400</name>
</gene>
<evidence type="ECO:0000313" key="2">
    <source>
        <dbReference type="EMBL" id="MCG2632105.1"/>
    </source>
</evidence>
<dbReference type="Proteomes" id="UP001139054">
    <property type="component" value="Unassembled WGS sequence"/>
</dbReference>
<dbReference type="AlphaFoldDB" id="A0A9X1RI84"/>
<evidence type="ECO:0000313" key="3">
    <source>
        <dbReference type="Proteomes" id="UP001139054"/>
    </source>
</evidence>
<dbReference type="EMBL" id="JAKLTY010000036">
    <property type="protein sequence ID" value="MCG2632105.1"/>
    <property type="molecule type" value="Genomic_DNA"/>
</dbReference>
<feature type="signal peptide" evidence="1">
    <location>
        <begin position="1"/>
        <end position="22"/>
    </location>
</feature>
<reference evidence="2" key="1">
    <citation type="submission" date="2022-01" db="EMBL/GenBank/DDBJ databases">
        <title>Genome sequnece data of strain Bradyrhizobium sp. nov.</title>
        <authorList>
            <person name="Zhang J."/>
        </authorList>
    </citation>
    <scope>NUCLEOTIDE SEQUENCE</scope>
    <source>
        <strain evidence="2">WYCCWR 13023</strain>
    </source>
</reference>
<sequence>MMFDLRAMAIAASFILASIAVAAAEGPQDQPAKPATSAADHAGPAHPIRVILAAPWETAPSSSGAQVTVQK</sequence>
<organism evidence="2 3">
    <name type="scientific">Bradyrhizobium zhengyangense</name>
    <dbReference type="NCBI Taxonomy" id="2911009"/>
    <lineage>
        <taxon>Bacteria</taxon>
        <taxon>Pseudomonadati</taxon>
        <taxon>Pseudomonadota</taxon>
        <taxon>Alphaproteobacteria</taxon>
        <taxon>Hyphomicrobiales</taxon>
        <taxon>Nitrobacteraceae</taxon>
        <taxon>Bradyrhizobium</taxon>
    </lineage>
</organism>
<proteinExistence type="predicted"/>
<feature type="chain" id="PRO_5040799397" evidence="1">
    <location>
        <begin position="23"/>
        <end position="71"/>
    </location>
</feature>